<dbReference type="Pfam" id="PF02645">
    <property type="entry name" value="DegV"/>
    <property type="match status" value="1"/>
</dbReference>
<evidence type="ECO:0000313" key="2">
    <source>
        <dbReference type="EMBL" id="MBC8542948.1"/>
    </source>
</evidence>
<dbReference type="PANTHER" id="PTHR33434:SF2">
    <property type="entry name" value="FATTY ACID-BINDING PROTEIN TM_1468"/>
    <property type="match status" value="1"/>
</dbReference>
<dbReference type="NCBIfam" id="TIGR00762">
    <property type="entry name" value="DegV"/>
    <property type="match status" value="1"/>
</dbReference>
<dbReference type="InterPro" id="IPR050270">
    <property type="entry name" value="DegV_domain_contain"/>
</dbReference>
<comment type="caution">
    <text evidence="2">The sequence shown here is derived from an EMBL/GenBank/DDBJ whole genome shotgun (WGS) entry which is preliminary data.</text>
</comment>
<dbReference type="Gene3D" id="3.30.1180.10">
    <property type="match status" value="1"/>
</dbReference>
<keyword evidence="3" id="KW-1185">Reference proteome</keyword>
<sequence>MKDEREDQGVYKIKITGDSTMDLSKELLQQYDMDVIPLYINMEEQSYRDGIDIVPDDIYSYVNQTGKLSKTSAPTIEDYTELFRAYKKDYDAILHFNISSDFSSAHQNAMAAAAQMEGVYPIDSRSLSSGTGILAIEAAEMAQQGMDPQSIVDEIQNLIPKVEISFLIDTLVYLHKGGRCSSVAMLGANVLKLKPCIEVIDGRMLVGKKYRGSYESCVMNYVRDRLSGRTDIRTHRIFCTHTRCEKDLVTKVLEETKQYQTFTERLDTWAGCTVTNHCGPGTLGIIYIRK</sequence>
<name>A0A926DPS7_9FIRM</name>
<dbReference type="InterPro" id="IPR003797">
    <property type="entry name" value="DegV"/>
</dbReference>
<dbReference type="Proteomes" id="UP000657006">
    <property type="component" value="Unassembled WGS sequence"/>
</dbReference>
<protein>
    <submittedName>
        <fullName evidence="2">DegV family protein</fullName>
    </submittedName>
</protein>
<evidence type="ECO:0000256" key="1">
    <source>
        <dbReference type="ARBA" id="ARBA00023121"/>
    </source>
</evidence>
<dbReference type="SUPFAM" id="SSF82549">
    <property type="entry name" value="DAK1/DegV-like"/>
    <property type="match status" value="1"/>
</dbReference>
<evidence type="ECO:0000313" key="3">
    <source>
        <dbReference type="Proteomes" id="UP000657006"/>
    </source>
</evidence>
<keyword evidence="1" id="KW-0446">Lipid-binding</keyword>
<gene>
    <name evidence="2" type="ORF">H8730_05270</name>
</gene>
<dbReference type="EMBL" id="JACRSQ010000005">
    <property type="protein sequence ID" value="MBC8542948.1"/>
    <property type="molecule type" value="Genomic_DNA"/>
</dbReference>
<dbReference type="GO" id="GO:0008289">
    <property type="term" value="F:lipid binding"/>
    <property type="evidence" value="ECO:0007669"/>
    <property type="project" value="UniProtKB-KW"/>
</dbReference>
<accession>A0A926DPS7</accession>
<dbReference type="PANTHER" id="PTHR33434">
    <property type="entry name" value="DEGV DOMAIN-CONTAINING PROTEIN DR_1986-RELATED"/>
    <property type="match status" value="1"/>
</dbReference>
<proteinExistence type="predicted"/>
<dbReference type="InterPro" id="IPR043168">
    <property type="entry name" value="DegV_C"/>
</dbReference>
<dbReference type="AlphaFoldDB" id="A0A926DPS7"/>
<organism evidence="2 3">
    <name type="scientific">Bianquea renquensis</name>
    <dbReference type="NCBI Taxonomy" id="2763661"/>
    <lineage>
        <taxon>Bacteria</taxon>
        <taxon>Bacillati</taxon>
        <taxon>Bacillota</taxon>
        <taxon>Clostridia</taxon>
        <taxon>Eubacteriales</taxon>
        <taxon>Bianqueaceae</taxon>
        <taxon>Bianquea</taxon>
    </lineage>
</organism>
<reference evidence="2" key="1">
    <citation type="submission" date="2020-08" db="EMBL/GenBank/DDBJ databases">
        <title>Genome public.</title>
        <authorList>
            <person name="Liu C."/>
            <person name="Sun Q."/>
        </authorList>
    </citation>
    <scope>NUCLEOTIDE SEQUENCE</scope>
    <source>
        <strain evidence="2">NSJ-32</strain>
    </source>
</reference>
<dbReference type="PROSITE" id="PS51482">
    <property type="entry name" value="DEGV"/>
    <property type="match status" value="1"/>
</dbReference>
<dbReference type="Gene3D" id="3.40.50.10170">
    <property type="match status" value="1"/>
</dbReference>